<dbReference type="Proteomes" id="UP000737555">
    <property type="component" value="Unassembled WGS sequence"/>
</dbReference>
<dbReference type="AlphaFoldDB" id="A0A0X3BM24"/>
<reference evidence="2" key="2">
    <citation type="submission" date="2020-05" db="EMBL/GenBank/DDBJ databases">
        <title>The first insight into the ecology of ammonia-tolerant syntrophic propionate oxidizing bacteria.</title>
        <authorList>
            <person name="Singh A."/>
            <person name="Schnurer A."/>
            <person name="Westerholm M."/>
        </authorList>
    </citation>
    <scope>NUCLEOTIDE SEQUENCE</scope>
    <source>
        <strain evidence="2">MAG54</strain>
    </source>
</reference>
<organism evidence="1 3">
    <name type="scientific">Methanoculleus bourgensis</name>
    <dbReference type="NCBI Taxonomy" id="83986"/>
    <lineage>
        <taxon>Archaea</taxon>
        <taxon>Methanobacteriati</taxon>
        <taxon>Methanobacteriota</taxon>
        <taxon>Stenosarchaea group</taxon>
        <taxon>Methanomicrobia</taxon>
        <taxon>Methanomicrobiales</taxon>
        <taxon>Methanomicrobiaceae</taxon>
        <taxon>Methanoculleus</taxon>
    </lineage>
</organism>
<protein>
    <submittedName>
        <fullName evidence="1">Uncharacterized protein</fullName>
    </submittedName>
</protein>
<proteinExistence type="predicted"/>
<name>A0A0X3BM24_9EURY</name>
<dbReference type="EMBL" id="JABMJE010000019">
    <property type="protein sequence ID" value="NQS77566.1"/>
    <property type="molecule type" value="Genomic_DNA"/>
</dbReference>
<dbReference type="OrthoDB" id="106340at2157"/>
<dbReference type="EMBL" id="LT158599">
    <property type="protein sequence ID" value="CVK33192.1"/>
    <property type="molecule type" value="Genomic_DNA"/>
</dbReference>
<dbReference type="KEGG" id="mema:MMAB1_1979"/>
<sequence length="241" mass="27088">MEFGHVYGTYRAVVMPVEIGVVLHDPEEDRPRFLGETFRHDIDVELWRNVTDARGKTLGVTASVANLWRGEYQKPFLRSHRLPGYQVQAAREVARAAFADLGLFMQRLSGDADISTLTFFADGMEMMAFEQAGVDTDEFSRVDLQRDIRRRLGMKDHLSLDRVSTIIGFSSSKAQIRSGHFSYQVPPVLRHFIKPHRALGDAARIFLLSRELAEAGETFEARARAYLGQPAMPRAGYAAAA</sequence>
<evidence type="ECO:0000313" key="1">
    <source>
        <dbReference type="EMBL" id="CVK33192.1"/>
    </source>
</evidence>
<evidence type="ECO:0000313" key="2">
    <source>
        <dbReference type="EMBL" id="NQS77566.1"/>
    </source>
</evidence>
<dbReference type="Proteomes" id="UP000069850">
    <property type="component" value="Chromosome 1"/>
</dbReference>
<evidence type="ECO:0000313" key="3">
    <source>
        <dbReference type="Proteomes" id="UP000069850"/>
    </source>
</evidence>
<dbReference type="GeneID" id="27137719"/>
<dbReference type="RefSeq" id="WP_062264001.1">
    <property type="nucleotide sequence ID" value="NZ_LT158599.1"/>
</dbReference>
<gene>
    <name evidence="2" type="ORF">HQQ74_02395</name>
    <name evidence="1" type="ORF">MMAB1_1979</name>
</gene>
<reference evidence="1 3" key="1">
    <citation type="submission" date="2016-01" db="EMBL/GenBank/DDBJ databases">
        <authorList>
            <person name="Manzoor S."/>
        </authorList>
    </citation>
    <scope>NUCLEOTIDE SEQUENCE [LARGE SCALE GENOMIC DNA]</scope>
    <source>
        <strain evidence="1">Methanoculleus sp MAB1</strain>
    </source>
</reference>
<accession>A0A0X3BM24</accession>